<proteinExistence type="inferred from homology"/>
<dbReference type="InterPro" id="IPR014284">
    <property type="entry name" value="RNA_pol_sigma-70_dom"/>
</dbReference>
<dbReference type="PANTHER" id="PTHR43133">
    <property type="entry name" value="RNA POLYMERASE ECF-TYPE SIGMA FACTO"/>
    <property type="match status" value="1"/>
</dbReference>
<accession>A0ABW5GKB4</accession>
<dbReference type="NCBIfam" id="TIGR02937">
    <property type="entry name" value="sigma70-ECF"/>
    <property type="match status" value="1"/>
</dbReference>
<keyword evidence="3" id="KW-0731">Sigma factor</keyword>
<organism evidence="7 8">
    <name type="scientific">Amycolatopsis samaneae</name>
    <dbReference type="NCBI Taxonomy" id="664691"/>
    <lineage>
        <taxon>Bacteria</taxon>
        <taxon>Bacillati</taxon>
        <taxon>Actinomycetota</taxon>
        <taxon>Actinomycetes</taxon>
        <taxon>Pseudonocardiales</taxon>
        <taxon>Pseudonocardiaceae</taxon>
        <taxon>Amycolatopsis</taxon>
    </lineage>
</organism>
<evidence type="ECO:0000256" key="2">
    <source>
        <dbReference type="ARBA" id="ARBA00023015"/>
    </source>
</evidence>
<evidence type="ECO:0000313" key="8">
    <source>
        <dbReference type="Proteomes" id="UP001597419"/>
    </source>
</evidence>
<evidence type="ECO:0000259" key="6">
    <source>
        <dbReference type="Pfam" id="PF08281"/>
    </source>
</evidence>
<dbReference type="InterPro" id="IPR039425">
    <property type="entry name" value="RNA_pol_sigma-70-like"/>
</dbReference>
<dbReference type="InterPro" id="IPR007627">
    <property type="entry name" value="RNA_pol_sigma70_r2"/>
</dbReference>
<dbReference type="SUPFAM" id="SSF88946">
    <property type="entry name" value="Sigma2 domain of RNA polymerase sigma factors"/>
    <property type="match status" value="1"/>
</dbReference>
<feature type="domain" description="RNA polymerase sigma-70 region 2" evidence="5">
    <location>
        <begin position="40"/>
        <end position="104"/>
    </location>
</feature>
<comment type="similarity">
    <text evidence="1">Belongs to the sigma-70 factor family. ECF subfamily.</text>
</comment>
<protein>
    <submittedName>
        <fullName evidence="7">ECF RNA polymerase sigma factor SigK</fullName>
    </submittedName>
</protein>
<dbReference type="EMBL" id="JBHUKU010000012">
    <property type="protein sequence ID" value="MFD2461283.1"/>
    <property type="molecule type" value="Genomic_DNA"/>
</dbReference>
<dbReference type="InterPro" id="IPR036388">
    <property type="entry name" value="WH-like_DNA-bd_sf"/>
</dbReference>
<reference evidence="8" key="1">
    <citation type="journal article" date="2019" name="Int. J. Syst. Evol. Microbiol.">
        <title>The Global Catalogue of Microorganisms (GCM) 10K type strain sequencing project: providing services to taxonomists for standard genome sequencing and annotation.</title>
        <authorList>
            <consortium name="The Broad Institute Genomics Platform"/>
            <consortium name="The Broad Institute Genome Sequencing Center for Infectious Disease"/>
            <person name="Wu L."/>
            <person name="Ma J."/>
        </authorList>
    </citation>
    <scope>NUCLEOTIDE SEQUENCE [LARGE SCALE GENOMIC DNA]</scope>
    <source>
        <strain evidence="8">CGMCC 4.7643</strain>
    </source>
</reference>
<dbReference type="Gene3D" id="1.10.1740.10">
    <property type="match status" value="1"/>
</dbReference>
<gene>
    <name evidence="7" type="primary">sigK</name>
    <name evidence="7" type="ORF">ACFSYJ_21950</name>
</gene>
<dbReference type="Proteomes" id="UP001597419">
    <property type="component" value="Unassembled WGS sequence"/>
</dbReference>
<comment type="caution">
    <text evidence="7">The sequence shown here is derived from an EMBL/GenBank/DDBJ whole genome shotgun (WGS) entry which is preliminary data.</text>
</comment>
<dbReference type="PANTHER" id="PTHR43133:SF66">
    <property type="entry name" value="ECF RNA POLYMERASE SIGMA FACTOR SIGK"/>
    <property type="match status" value="1"/>
</dbReference>
<keyword evidence="2" id="KW-0805">Transcription regulation</keyword>
<dbReference type="Pfam" id="PF04542">
    <property type="entry name" value="Sigma70_r2"/>
    <property type="match status" value="1"/>
</dbReference>
<dbReference type="RefSeq" id="WP_345408862.1">
    <property type="nucleotide sequence ID" value="NZ_BAABHG010000031.1"/>
</dbReference>
<evidence type="ECO:0000259" key="5">
    <source>
        <dbReference type="Pfam" id="PF04542"/>
    </source>
</evidence>
<dbReference type="InterPro" id="IPR013325">
    <property type="entry name" value="RNA_pol_sigma_r2"/>
</dbReference>
<name>A0ABW5GKB4_9PSEU</name>
<dbReference type="InterPro" id="IPR013324">
    <property type="entry name" value="RNA_pol_sigma_r3/r4-like"/>
</dbReference>
<evidence type="ECO:0000256" key="4">
    <source>
        <dbReference type="ARBA" id="ARBA00023163"/>
    </source>
</evidence>
<feature type="domain" description="RNA polymerase sigma factor 70 region 4 type 2" evidence="6">
    <location>
        <begin position="138"/>
        <end position="190"/>
    </location>
</feature>
<dbReference type="Gene3D" id="1.10.10.10">
    <property type="entry name" value="Winged helix-like DNA-binding domain superfamily/Winged helix DNA-binding domain"/>
    <property type="match status" value="1"/>
</dbReference>
<evidence type="ECO:0000256" key="1">
    <source>
        <dbReference type="ARBA" id="ARBA00010641"/>
    </source>
</evidence>
<dbReference type="Pfam" id="PF08281">
    <property type="entry name" value="Sigma70_r4_2"/>
    <property type="match status" value="1"/>
</dbReference>
<dbReference type="SUPFAM" id="SSF88659">
    <property type="entry name" value="Sigma3 and sigma4 domains of RNA polymerase sigma factors"/>
    <property type="match status" value="1"/>
</dbReference>
<sequence length="198" mass="22369">MGKRVSFSAHEDRARGTEPDLADLLRQVAAGDEAAFARVYDRVAGAVLGLAVRMLRDRAQAEEVAQEVLVEVWRHATRYSPERGNALAWVMTIAHRRAIDRLRSWHAAGDREERAGRLEPRRPFDEVAESTLTSLERERVRGCLAALTELQRESIVLAYYNGYTYDEVAHVLRTPTGTVKTRIRDGLIRLRDCMGVAQ</sequence>
<evidence type="ECO:0000256" key="3">
    <source>
        <dbReference type="ARBA" id="ARBA00023082"/>
    </source>
</evidence>
<keyword evidence="4" id="KW-0804">Transcription</keyword>
<dbReference type="NCBIfam" id="NF007228">
    <property type="entry name" value="PRK09646.1"/>
    <property type="match status" value="1"/>
</dbReference>
<keyword evidence="8" id="KW-1185">Reference proteome</keyword>
<evidence type="ECO:0000313" key="7">
    <source>
        <dbReference type="EMBL" id="MFD2461283.1"/>
    </source>
</evidence>
<dbReference type="InterPro" id="IPR013249">
    <property type="entry name" value="RNA_pol_sigma70_r4_t2"/>
</dbReference>
<dbReference type="CDD" id="cd06171">
    <property type="entry name" value="Sigma70_r4"/>
    <property type="match status" value="1"/>
</dbReference>